<gene>
    <name evidence="1" type="ORF">MetexDRAFT_0157</name>
</gene>
<sequence precursor="true">MAFWRAEGWFSVAAVFVVGLPVHAVEEGNQTVCLIEGSLRGLFEFEP</sequence>
<dbReference type="AlphaFoldDB" id="H1KBZ5"/>
<comment type="caution">
    <text evidence="1">The sequence shown here is derived from an EMBL/GenBank/DDBJ whole genome shotgun (WGS) entry which is preliminary data.</text>
</comment>
<proteinExistence type="predicted"/>
<name>H1KBZ5_METEX</name>
<protein>
    <submittedName>
        <fullName evidence="1">Uncharacterized protein</fullName>
    </submittedName>
</protein>
<dbReference type="RefSeq" id="WP_003596195.1">
    <property type="nucleotide sequence ID" value="NZ_AGJK01000002.1"/>
</dbReference>
<dbReference type="EMBL" id="AGJK01000002">
    <property type="protein sequence ID" value="EHP94992.1"/>
    <property type="molecule type" value="Genomic_DNA"/>
</dbReference>
<organism evidence="1 2">
    <name type="scientific">Methylorubrum extorquens DSM 13060</name>
    <dbReference type="NCBI Taxonomy" id="882800"/>
    <lineage>
        <taxon>Bacteria</taxon>
        <taxon>Pseudomonadati</taxon>
        <taxon>Pseudomonadota</taxon>
        <taxon>Alphaproteobacteria</taxon>
        <taxon>Hyphomicrobiales</taxon>
        <taxon>Methylobacteriaceae</taxon>
        <taxon>Methylorubrum</taxon>
    </lineage>
</organism>
<evidence type="ECO:0000313" key="1">
    <source>
        <dbReference type="EMBL" id="EHP94992.1"/>
    </source>
</evidence>
<evidence type="ECO:0000313" key="2">
    <source>
        <dbReference type="Proteomes" id="UP000004382"/>
    </source>
</evidence>
<dbReference type="Proteomes" id="UP000004382">
    <property type="component" value="Unassembled WGS sequence"/>
</dbReference>
<reference evidence="1 2" key="1">
    <citation type="submission" date="2011-09" db="EMBL/GenBank/DDBJ databases">
        <title>The draft genome of Methylobacterium extorquens DSM 13060.</title>
        <authorList>
            <consortium name="US DOE Joint Genome Institute (JGI-PGF)"/>
            <person name="Lucas S."/>
            <person name="Han J."/>
            <person name="Lapidus A."/>
            <person name="Cheng J.-F."/>
            <person name="Goodwin L."/>
            <person name="Pitluck S."/>
            <person name="Peters L."/>
            <person name="Land M.L."/>
            <person name="Hauser L."/>
            <person name="Koskimaki J."/>
            <person name="Halonen O."/>
            <person name="Pirttila A."/>
            <person name="Frank C."/>
            <person name="Woyke T.J."/>
        </authorList>
    </citation>
    <scope>NUCLEOTIDE SEQUENCE [LARGE SCALE GENOMIC DNA]</scope>
    <source>
        <strain evidence="1 2">DSM 13060</strain>
    </source>
</reference>
<accession>H1KBZ5</accession>